<dbReference type="InterPro" id="IPR036691">
    <property type="entry name" value="Endo/exonu/phosph_ase_sf"/>
</dbReference>
<dbReference type="GO" id="GO:0046856">
    <property type="term" value="P:phosphatidylinositol dephosphorylation"/>
    <property type="evidence" value="ECO:0007669"/>
    <property type="project" value="InterPro"/>
</dbReference>
<feature type="compositionally biased region" description="Basic residues" evidence="1">
    <location>
        <begin position="186"/>
        <end position="196"/>
    </location>
</feature>
<evidence type="ECO:0000259" key="2">
    <source>
        <dbReference type="SMART" id="SM00128"/>
    </source>
</evidence>
<organism evidence="3 4">
    <name type="scientific">Patella caerulea</name>
    <name type="common">Rayed Mediterranean limpet</name>
    <dbReference type="NCBI Taxonomy" id="87958"/>
    <lineage>
        <taxon>Eukaryota</taxon>
        <taxon>Metazoa</taxon>
        <taxon>Spiralia</taxon>
        <taxon>Lophotrochozoa</taxon>
        <taxon>Mollusca</taxon>
        <taxon>Gastropoda</taxon>
        <taxon>Patellogastropoda</taxon>
        <taxon>Patelloidea</taxon>
        <taxon>Patellidae</taxon>
        <taxon>Patella</taxon>
    </lineage>
</organism>
<dbReference type="PANTHER" id="PTHR47039">
    <property type="entry name" value="INOSITOL POLYPHOSPHATE 5-PHOSPHATASE E"/>
    <property type="match status" value="1"/>
</dbReference>
<dbReference type="InterPro" id="IPR053321">
    <property type="entry name" value="IPP-5-Phosphatase_Type_IV"/>
</dbReference>
<proteinExistence type="predicted"/>
<feature type="domain" description="Inositol polyphosphate-related phosphatase" evidence="2">
    <location>
        <begin position="447"/>
        <end position="746"/>
    </location>
</feature>
<keyword evidence="4" id="KW-1185">Reference proteome</keyword>
<feature type="compositionally biased region" description="Basic and acidic residues" evidence="1">
    <location>
        <begin position="48"/>
        <end position="64"/>
    </location>
</feature>
<evidence type="ECO:0000256" key="1">
    <source>
        <dbReference type="SAM" id="MobiDB-lite"/>
    </source>
</evidence>
<feature type="region of interest" description="Disordered" evidence="1">
    <location>
        <begin position="330"/>
        <end position="366"/>
    </location>
</feature>
<dbReference type="SMART" id="SM00128">
    <property type="entry name" value="IPPc"/>
    <property type="match status" value="1"/>
</dbReference>
<protein>
    <recommendedName>
        <fullName evidence="2">Inositol polyphosphate-related phosphatase domain-containing protein</fullName>
    </recommendedName>
</protein>
<dbReference type="Proteomes" id="UP001347796">
    <property type="component" value="Unassembled WGS sequence"/>
</dbReference>
<feature type="region of interest" description="Disordered" evidence="1">
    <location>
        <begin position="92"/>
        <end position="262"/>
    </location>
</feature>
<feature type="compositionally biased region" description="Basic residues" evidence="1">
    <location>
        <begin position="18"/>
        <end position="38"/>
    </location>
</feature>
<feature type="compositionally biased region" description="Basic and acidic residues" evidence="1">
    <location>
        <begin position="144"/>
        <end position="155"/>
    </location>
</feature>
<dbReference type="Gene3D" id="3.60.10.10">
    <property type="entry name" value="Endonuclease/exonuclease/phosphatase"/>
    <property type="match status" value="1"/>
</dbReference>
<feature type="region of interest" description="Disordered" evidence="1">
    <location>
        <begin position="1"/>
        <end position="64"/>
    </location>
</feature>
<dbReference type="SUPFAM" id="SSF56219">
    <property type="entry name" value="DNase I-like"/>
    <property type="match status" value="1"/>
</dbReference>
<feature type="compositionally biased region" description="Low complexity" evidence="1">
    <location>
        <begin position="92"/>
        <end position="106"/>
    </location>
</feature>
<dbReference type="PANTHER" id="PTHR47039:SF1">
    <property type="entry name" value="INOSITOL POLYPHOSPHATE 5-PHOSPHATASE E"/>
    <property type="match status" value="1"/>
</dbReference>
<accession>A0AAN8KFG4</accession>
<dbReference type="GO" id="GO:0016791">
    <property type="term" value="F:phosphatase activity"/>
    <property type="evidence" value="ECO:0007669"/>
    <property type="project" value="InterPro"/>
</dbReference>
<evidence type="ECO:0000313" key="4">
    <source>
        <dbReference type="Proteomes" id="UP001347796"/>
    </source>
</evidence>
<evidence type="ECO:0000313" key="3">
    <source>
        <dbReference type="EMBL" id="KAK6195875.1"/>
    </source>
</evidence>
<reference evidence="3 4" key="1">
    <citation type="submission" date="2024-01" db="EMBL/GenBank/DDBJ databases">
        <title>The genome of the rayed Mediterranean limpet Patella caerulea (Linnaeus, 1758).</title>
        <authorList>
            <person name="Anh-Thu Weber A."/>
            <person name="Halstead-Nussloch G."/>
        </authorList>
    </citation>
    <scope>NUCLEOTIDE SEQUENCE [LARGE SCALE GENOMIC DNA]</scope>
    <source>
        <strain evidence="3">AATW-2023a</strain>
        <tissue evidence="3">Whole specimen</tissue>
    </source>
</reference>
<name>A0AAN8KFG4_PATCE</name>
<comment type="caution">
    <text evidence="3">The sequence shown here is derived from an EMBL/GenBank/DDBJ whole genome shotgun (WGS) entry which is preliminary data.</text>
</comment>
<dbReference type="InterPro" id="IPR000300">
    <property type="entry name" value="IPPc"/>
</dbReference>
<gene>
    <name evidence="3" type="ORF">SNE40_001212</name>
</gene>
<dbReference type="Pfam" id="PF22669">
    <property type="entry name" value="Exo_endo_phos2"/>
    <property type="match status" value="1"/>
</dbReference>
<feature type="compositionally biased region" description="Basic and acidic residues" evidence="1">
    <location>
        <begin position="111"/>
        <end position="126"/>
    </location>
</feature>
<sequence length="789" mass="88225">MIEDTSTIGTMDEPITKKQPKVKKKGMAAKLAEKKRKNGSLVSLRSQSDIKTDNKGEVNGEDLKRCNNNHNSDVDVIHVSTKHNDIICVTSSSKNDDVSNVSTNSKRLTKRERYNESEDKTKDKSIIDATSSNSSSKPRPRPRRNSDNMRPKNPEPIDLDEGFNTGKSTGETDEAIVSPSETSQKSQRHRNLRLTHQRSNSVESLKNGPFMPKPPATPRSKGATKGESVIKDNISSGEEADTEAKNSPSNHRQTVIKDSHQSPRLKNIELAIDPCALQNKSAKDIDSPIADRLSNGSETEMRELAKNYEKILNDKLDTPRSAAEDKLFNHASPLQSPGHSPSKLPSPRLAPLTPLKHPPPLPGNFTSPALRTKYKTEITNQSNLFGNSDSTPHIATDNMSQKSYASVGAIPVMTTKEARSRSQSDAGILSSPSLIGAEELERYFPDRQIHVWIGSWNMKEIKSISSSMTDFLLPETIKYVQNIYVVGTQENAMNKKEWEIHIQEILGPTFVLFHSVTHGSLHLAVFIHRDLIWFCSVPEEDIISTRAVTMVKTKGAIAISLSFFGSSILFINCHLTSDQSRKKERILDYQKIISGLKLPRSSTSTSKDATANFDCVFWCGDLNFRIDRKKSAVEGKVTEIAESLIPNYEDLIRGDQLTKTITEGKIFLGFQEGRINFRPTYKYDVNSDNYDTSVKSRIPAYTDRILFRSKKKNHISCLHYDSVMSVMMSDHKPVYGIYQMAVKPGRDFVMSAAGNFDRDVYLKANQRRALRLATSEVKNQKSSTICSIQ</sequence>
<dbReference type="EMBL" id="JAZGQO010000001">
    <property type="protein sequence ID" value="KAK6195875.1"/>
    <property type="molecule type" value="Genomic_DNA"/>
</dbReference>
<dbReference type="AlphaFoldDB" id="A0AAN8KFG4"/>